<dbReference type="PANTHER" id="PTHR32089:SF65">
    <property type="entry name" value="CHEMOTAXIS SIGNAL TRANSDUCTION SYSTEM METHYL ACCEPTING SENSORY TRANSDUCER"/>
    <property type="match status" value="1"/>
</dbReference>
<evidence type="ECO:0000259" key="9">
    <source>
        <dbReference type="PROSITE" id="PS50885"/>
    </source>
</evidence>
<dbReference type="FunFam" id="1.10.287.950:FF:000001">
    <property type="entry name" value="Methyl-accepting chemotaxis sensory transducer"/>
    <property type="match status" value="1"/>
</dbReference>
<accession>A0A2T3KUZ2</accession>
<feature type="domain" description="HAMP" evidence="9">
    <location>
        <begin position="147"/>
        <end position="191"/>
    </location>
</feature>
<feature type="coiled-coil region" evidence="5">
    <location>
        <begin position="435"/>
        <end position="469"/>
    </location>
</feature>
<gene>
    <name evidence="10" type="ORF">C0W93_10585</name>
</gene>
<keyword evidence="7" id="KW-1133">Transmembrane helix</keyword>
<dbReference type="GO" id="GO:0006935">
    <property type="term" value="P:chemotaxis"/>
    <property type="evidence" value="ECO:0007669"/>
    <property type="project" value="InterPro"/>
</dbReference>
<dbReference type="RefSeq" id="WP_107185026.1">
    <property type="nucleotide sequence ID" value="NZ_CP131575.1"/>
</dbReference>
<proteinExistence type="inferred from homology"/>
<feature type="region of interest" description="Disordered" evidence="6">
    <location>
        <begin position="211"/>
        <end position="230"/>
    </location>
</feature>
<dbReference type="Proteomes" id="UP000240530">
    <property type="component" value="Unassembled WGS sequence"/>
</dbReference>
<dbReference type="InterPro" id="IPR004089">
    <property type="entry name" value="MCPsignal_dom"/>
</dbReference>
<evidence type="ECO:0000256" key="2">
    <source>
        <dbReference type="ARBA" id="ARBA00023224"/>
    </source>
</evidence>
<keyword evidence="2 4" id="KW-0807">Transducer</keyword>
<dbReference type="SMART" id="SM00283">
    <property type="entry name" value="MA"/>
    <property type="match status" value="1"/>
</dbReference>
<name>A0A2T3KUZ2_PHOLD</name>
<dbReference type="GO" id="GO:0007165">
    <property type="term" value="P:signal transduction"/>
    <property type="evidence" value="ECO:0007669"/>
    <property type="project" value="UniProtKB-KW"/>
</dbReference>
<dbReference type="PROSITE" id="PS50885">
    <property type="entry name" value="HAMP"/>
    <property type="match status" value="1"/>
</dbReference>
<comment type="similarity">
    <text evidence="3">Belongs to the methyl-accepting chemotaxis (MCP) protein family.</text>
</comment>
<dbReference type="Gene3D" id="1.10.287.950">
    <property type="entry name" value="Methyl-accepting chemotaxis protein"/>
    <property type="match status" value="1"/>
</dbReference>
<evidence type="ECO:0000256" key="4">
    <source>
        <dbReference type="PROSITE-ProRule" id="PRU00284"/>
    </source>
</evidence>
<protein>
    <submittedName>
        <fullName evidence="10">Methyl-accepting chemotaxis protein</fullName>
    </submittedName>
</protein>
<evidence type="ECO:0000256" key="7">
    <source>
        <dbReference type="SAM" id="Phobius"/>
    </source>
</evidence>
<dbReference type="GO" id="GO:0004888">
    <property type="term" value="F:transmembrane signaling receptor activity"/>
    <property type="evidence" value="ECO:0007669"/>
    <property type="project" value="InterPro"/>
</dbReference>
<comment type="subcellular location">
    <subcellularLocation>
        <location evidence="1">Membrane</location>
    </subcellularLocation>
</comment>
<reference evidence="10 11" key="1">
    <citation type="submission" date="2018-03" db="EMBL/GenBank/DDBJ databases">
        <title>Whole genome sequencing of Histamine producing bacteria.</title>
        <authorList>
            <person name="Butler K."/>
        </authorList>
    </citation>
    <scope>NUCLEOTIDE SEQUENCE [LARGE SCALE GENOMIC DNA]</scope>
    <source>
        <strain evidence="10 11">Res.4.1</strain>
    </source>
</reference>
<dbReference type="GO" id="GO:0016020">
    <property type="term" value="C:membrane"/>
    <property type="evidence" value="ECO:0007669"/>
    <property type="project" value="UniProtKB-SubCell"/>
</dbReference>
<dbReference type="InterPro" id="IPR003660">
    <property type="entry name" value="HAMP_dom"/>
</dbReference>
<dbReference type="CDD" id="cd11386">
    <property type="entry name" value="MCP_signal"/>
    <property type="match status" value="1"/>
</dbReference>
<dbReference type="PROSITE" id="PS50111">
    <property type="entry name" value="CHEMOTAXIS_TRANSDUC_2"/>
    <property type="match status" value="1"/>
</dbReference>
<keyword evidence="7" id="KW-0472">Membrane</keyword>
<sequence length="469" mass="50986">MKEVAFRWIDKYLIHLKLTEKFYLLFLLPFIAILFVSAILVDAAATQRSEITQQQLQLTANIFQQQNISSSDAAVLLQNSVIKVSNTTSSDAVFVSGQNYALEAISQSGLFDYLSTTQWIVTAILLVIILAVVYYIMTFIGGAMFNMHKALQSLADGDLTHRLNFFPVRDEFSRIAITIDKVAEREQQLVLATQQAVALMQQISVDLRQRSNNSGDLSQSQQSHLDSLASATEEMATSIREVATHAHETSLQTQEAQAVSENGRVKVSETKNAISILSSEINAAAQAVSALDSNAAKIDDVVTTINGISEQTNLLALNAAIEAARAGEQGRGFAVVADEVRTLAGRTQSATVEIQQMIESLQQNSQQLIAVMQNTVDNAVNSEQLMDSVDNEIGQINERNQGISDRSSEIAAAAEQQGAVAESIASSVEQVRTQSNQIATMISEANSEIDQLNQQAQTLEQLMSGLKAS</sequence>
<evidence type="ECO:0000313" key="10">
    <source>
        <dbReference type="EMBL" id="PSV10750.1"/>
    </source>
</evidence>
<dbReference type="PRINTS" id="PR00260">
    <property type="entry name" value="CHEMTRNSDUCR"/>
</dbReference>
<dbReference type="InterPro" id="IPR004090">
    <property type="entry name" value="Chemotax_Me-accpt_rcpt"/>
</dbReference>
<comment type="caution">
    <text evidence="10">The sequence shown here is derived from an EMBL/GenBank/DDBJ whole genome shotgun (WGS) entry which is preliminary data.</text>
</comment>
<dbReference type="Pfam" id="PF00015">
    <property type="entry name" value="MCPsignal"/>
    <property type="match status" value="1"/>
</dbReference>
<feature type="compositionally biased region" description="Low complexity" evidence="6">
    <location>
        <begin position="214"/>
        <end position="230"/>
    </location>
</feature>
<organism evidence="10 11">
    <name type="scientific">Photobacterium leiognathi subsp. mandapamensis</name>
    <name type="common">Photobacterium mandapamensis</name>
    <dbReference type="NCBI Taxonomy" id="48408"/>
    <lineage>
        <taxon>Bacteria</taxon>
        <taxon>Pseudomonadati</taxon>
        <taxon>Pseudomonadota</taxon>
        <taxon>Gammaproteobacteria</taxon>
        <taxon>Vibrionales</taxon>
        <taxon>Vibrionaceae</taxon>
        <taxon>Photobacterium</taxon>
    </lineage>
</organism>
<evidence type="ECO:0000256" key="3">
    <source>
        <dbReference type="ARBA" id="ARBA00029447"/>
    </source>
</evidence>
<dbReference type="PANTHER" id="PTHR32089">
    <property type="entry name" value="METHYL-ACCEPTING CHEMOTAXIS PROTEIN MCPB"/>
    <property type="match status" value="1"/>
</dbReference>
<evidence type="ECO:0000256" key="6">
    <source>
        <dbReference type="SAM" id="MobiDB-lite"/>
    </source>
</evidence>
<evidence type="ECO:0000313" key="11">
    <source>
        <dbReference type="Proteomes" id="UP000240530"/>
    </source>
</evidence>
<dbReference type="AlphaFoldDB" id="A0A2T3KUZ2"/>
<evidence type="ECO:0000256" key="1">
    <source>
        <dbReference type="ARBA" id="ARBA00004370"/>
    </source>
</evidence>
<feature type="transmembrane region" description="Helical" evidence="7">
    <location>
        <begin position="119"/>
        <end position="145"/>
    </location>
</feature>
<evidence type="ECO:0000259" key="8">
    <source>
        <dbReference type="PROSITE" id="PS50111"/>
    </source>
</evidence>
<evidence type="ECO:0000256" key="5">
    <source>
        <dbReference type="SAM" id="Coils"/>
    </source>
</evidence>
<feature type="domain" description="Methyl-accepting transducer" evidence="8">
    <location>
        <begin position="196"/>
        <end position="432"/>
    </location>
</feature>
<dbReference type="SUPFAM" id="SSF58104">
    <property type="entry name" value="Methyl-accepting chemotaxis protein (MCP) signaling domain"/>
    <property type="match status" value="1"/>
</dbReference>
<feature type="transmembrane region" description="Helical" evidence="7">
    <location>
        <begin position="21"/>
        <end position="41"/>
    </location>
</feature>
<keyword evidence="5" id="KW-0175">Coiled coil</keyword>
<dbReference type="EMBL" id="PYNS01000010">
    <property type="protein sequence ID" value="PSV10750.1"/>
    <property type="molecule type" value="Genomic_DNA"/>
</dbReference>
<keyword evidence="7" id="KW-0812">Transmembrane</keyword>